<dbReference type="InterPro" id="IPR053145">
    <property type="entry name" value="AB_hydrolase_Est10"/>
</dbReference>
<feature type="transmembrane region" description="Helical" evidence="1">
    <location>
        <begin position="27"/>
        <end position="47"/>
    </location>
</feature>
<dbReference type="PANTHER" id="PTHR43265:SF1">
    <property type="entry name" value="ESTERASE ESTD"/>
    <property type="match status" value="1"/>
</dbReference>
<dbReference type="Gene3D" id="3.40.50.1820">
    <property type="entry name" value="alpha/beta hydrolase"/>
    <property type="match status" value="1"/>
</dbReference>
<dbReference type="PANTHER" id="PTHR43265">
    <property type="entry name" value="ESTERASE ESTD"/>
    <property type="match status" value="1"/>
</dbReference>
<evidence type="ECO:0000313" key="4">
    <source>
        <dbReference type="Proteomes" id="UP001501757"/>
    </source>
</evidence>
<dbReference type="Pfam" id="PF12146">
    <property type="entry name" value="Hydrolase_4"/>
    <property type="match status" value="1"/>
</dbReference>
<feature type="domain" description="Serine aminopeptidase S33" evidence="2">
    <location>
        <begin position="79"/>
        <end position="312"/>
    </location>
</feature>
<dbReference type="EMBL" id="BAAAEI010000006">
    <property type="protein sequence ID" value="GAA0351291.1"/>
    <property type="molecule type" value="Genomic_DNA"/>
</dbReference>
<keyword evidence="1" id="KW-0812">Transmembrane</keyword>
<reference evidence="4" key="1">
    <citation type="journal article" date="2019" name="Int. J. Syst. Evol. Microbiol.">
        <title>The Global Catalogue of Microorganisms (GCM) 10K type strain sequencing project: providing services to taxonomists for standard genome sequencing and annotation.</title>
        <authorList>
            <consortium name="The Broad Institute Genomics Platform"/>
            <consortium name="The Broad Institute Genome Sequencing Center for Infectious Disease"/>
            <person name="Wu L."/>
            <person name="Ma J."/>
        </authorList>
    </citation>
    <scope>NUCLEOTIDE SEQUENCE [LARGE SCALE GENOMIC DNA]</scope>
    <source>
        <strain evidence="4">JCM 13378</strain>
    </source>
</reference>
<sequence>MSAQVQLDKLLADSLQQEQGCIRMTRICRVCLGLALLLAMAACGLAPDYTQERVRFHSKQDELYGTLILPTQGQGPFPVILFVHGDGALPFDAQGYYRPYWQALAQQGIAAFAWDKPGVGGSSGDWLAQSMQDRANEVLAAIDALKQHQDKVQAEHVGVIGFSQAGWVLPKLAPDQHKLQFMILVSTAINWEQQGQYHRQKRLENQQADVSLVTEALQQNADYAQYQQLFSQHADKDDKLLDKSRYDFVRVNWQSDASQDLKALHLPVLAVFGQADLNVDINNSQTTYADIFSALPAQCYQAKVYPQATHSMTKANWLNQQSPGLATYALIQLTGQHFFVDGVLTDISQWAAQQFASPATECRKK</sequence>
<keyword evidence="4" id="KW-1185">Reference proteome</keyword>
<organism evidence="3 4">
    <name type="scientific">Bowmanella denitrificans</name>
    <dbReference type="NCBI Taxonomy" id="366582"/>
    <lineage>
        <taxon>Bacteria</taxon>
        <taxon>Pseudomonadati</taxon>
        <taxon>Pseudomonadota</taxon>
        <taxon>Gammaproteobacteria</taxon>
        <taxon>Alteromonadales</taxon>
        <taxon>Alteromonadaceae</taxon>
        <taxon>Bowmanella</taxon>
    </lineage>
</organism>
<evidence type="ECO:0000313" key="3">
    <source>
        <dbReference type="EMBL" id="GAA0351291.1"/>
    </source>
</evidence>
<keyword evidence="1" id="KW-0472">Membrane</keyword>
<comment type="caution">
    <text evidence="3">The sequence shown here is derived from an EMBL/GenBank/DDBJ whole genome shotgun (WGS) entry which is preliminary data.</text>
</comment>
<accession>A0ABP3GP21</accession>
<dbReference type="RefSeq" id="WP_343843573.1">
    <property type="nucleotide sequence ID" value="NZ_BAAAEI010000006.1"/>
</dbReference>
<dbReference type="Proteomes" id="UP001501757">
    <property type="component" value="Unassembled WGS sequence"/>
</dbReference>
<protein>
    <recommendedName>
        <fullName evidence="2">Serine aminopeptidase S33 domain-containing protein</fullName>
    </recommendedName>
</protein>
<evidence type="ECO:0000259" key="2">
    <source>
        <dbReference type="Pfam" id="PF12146"/>
    </source>
</evidence>
<evidence type="ECO:0000256" key="1">
    <source>
        <dbReference type="SAM" id="Phobius"/>
    </source>
</evidence>
<dbReference type="InterPro" id="IPR022742">
    <property type="entry name" value="Hydrolase_4"/>
</dbReference>
<name>A0ABP3GP21_9ALTE</name>
<dbReference type="SUPFAM" id="SSF53474">
    <property type="entry name" value="alpha/beta-Hydrolases"/>
    <property type="match status" value="1"/>
</dbReference>
<keyword evidence="1" id="KW-1133">Transmembrane helix</keyword>
<proteinExistence type="predicted"/>
<dbReference type="InterPro" id="IPR029058">
    <property type="entry name" value="AB_hydrolase_fold"/>
</dbReference>
<gene>
    <name evidence="3" type="ORF">GCM10009092_14590</name>
</gene>